<dbReference type="Proteomes" id="UP000194139">
    <property type="component" value="Chromosome"/>
</dbReference>
<evidence type="ECO:0000313" key="4">
    <source>
        <dbReference type="Proteomes" id="UP000194139"/>
    </source>
</evidence>
<evidence type="ECO:0000256" key="2">
    <source>
        <dbReference type="SAM" id="SignalP"/>
    </source>
</evidence>
<dbReference type="RefSeq" id="WP_232467666.1">
    <property type="nucleotide sequence ID" value="NZ_CP021109.1"/>
</dbReference>
<dbReference type="AlphaFoldDB" id="A0A1W6Z1P5"/>
<feature type="signal peptide" evidence="2">
    <location>
        <begin position="1"/>
        <end position="29"/>
    </location>
</feature>
<evidence type="ECO:0000256" key="1">
    <source>
        <dbReference type="ARBA" id="ARBA00006987"/>
    </source>
</evidence>
<comment type="similarity">
    <text evidence="1">Belongs to the UPF0065 (bug) family.</text>
</comment>
<keyword evidence="2" id="KW-0732">Signal</keyword>
<dbReference type="PANTHER" id="PTHR42928">
    <property type="entry name" value="TRICARBOXYLATE-BINDING PROTEIN"/>
    <property type="match status" value="1"/>
</dbReference>
<dbReference type="Gene3D" id="3.40.190.150">
    <property type="entry name" value="Bordetella uptake gene, domain 1"/>
    <property type="match status" value="1"/>
</dbReference>
<keyword evidence="4" id="KW-1185">Reference proteome</keyword>
<dbReference type="EMBL" id="CP021109">
    <property type="protein sequence ID" value="ARP87285.1"/>
    <property type="molecule type" value="Genomic_DNA"/>
</dbReference>
<gene>
    <name evidence="3" type="ORF">CAL13_14535</name>
</gene>
<dbReference type="InterPro" id="IPR042100">
    <property type="entry name" value="Bug_dom1"/>
</dbReference>
<dbReference type="PANTHER" id="PTHR42928:SF5">
    <property type="entry name" value="BLR1237 PROTEIN"/>
    <property type="match status" value="1"/>
</dbReference>
<reference evidence="3 4" key="1">
    <citation type="submission" date="2017-05" db="EMBL/GenBank/DDBJ databases">
        <title>Complete and WGS of Bordetella genogroups.</title>
        <authorList>
            <person name="Spilker T."/>
            <person name="LiPuma J."/>
        </authorList>
    </citation>
    <scope>NUCLEOTIDE SEQUENCE [LARGE SCALE GENOMIC DNA]</scope>
    <source>
        <strain evidence="3 4">AU17164</strain>
    </source>
</reference>
<accession>A0A1W6Z1P5</accession>
<evidence type="ECO:0000313" key="3">
    <source>
        <dbReference type="EMBL" id="ARP87285.1"/>
    </source>
</evidence>
<dbReference type="Pfam" id="PF03401">
    <property type="entry name" value="TctC"/>
    <property type="match status" value="1"/>
</dbReference>
<feature type="chain" id="PRO_5012213305" evidence="2">
    <location>
        <begin position="30"/>
        <end position="330"/>
    </location>
</feature>
<sequence>MIMRRRATLRTLVSAVIAMTALASPNSHAKDSWPNQPIRLIVPSAAGGSPDILCRYLGAELSARLGQPVVVENRPGAGGNIGMQAVARAEPNGYTIGYGNIATLAINRSLFSSLPYDPDRELAPIVAAVTTANLLVVNKDLPVKSVSELVAYAKSRPGSITMGSAGNGSTSHLGGELFKVTEQLNVVHVPYRGSPQAIQDLIGGNVQFMFDNLPSILPSVNAGLVRALAVTAPARSPLAPDVPTMQEAGVKDYELQAWGGFVAPAGTPQPIVDRLNREFNAMLSDENVRRKLSELAFEPIGGTPQSFRDLMNRETGKWGKLVRQANARVD</sequence>
<name>A0A1W6Z1P5_9BORD</name>
<organism evidence="3 4">
    <name type="scientific">Bordetella genomosp. 9</name>
    <dbReference type="NCBI Taxonomy" id="1416803"/>
    <lineage>
        <taxon>Bacteria</taxon>
        <taxon>Pseudomonadati</taxon>
        <taxon>Pseudomonadota</taxon>
        <taxon>Betaproteobacteria</taxon>
        <taxon>Burkholderiales</taxon>
        <taxon>Alcaligenaceae</taxon>
        <taxon>Bordetella</taxon>
    </lineage>
</organism>
<protein>
    <submittedName>
        <fullName evidence="3">ABC transporter substrate-binding protein</fullName>
    </submittedName>
</protein>
<proteinExistence type="inferred from homology"/>
<dbReference type="PIRSF" id="PIRSF017082">
    <property type="entry name" value="YflP"/>
    <property type="match status" value="1"/>
</dbReference>
<dbReference type="SUPFAM" id="SSF53850">
    <property type="entry name" value="Periplasmic binding protein-like II"/>
    <property type="match status" value="1"/>
</dbReference>
<dbReference type="InterPro" id="IPR005064">
    <property type="entry name" value="BUG"/>
</dbReference>
<dbReference type="CDD" id="cd13578">
    <property type="entry name" value="PBP2_Bug27"/>
    <property type="match status" value="1"/>
</dbReference>
<dbReference type="Gene3D" id="3.40.190.10">
    <property type="entry name" value="Periplasmic binding protein-like II"/>
    <property type="match status" value="1"/>
</dbReference>